<dbReference type="OrthoDB" id="419616at2759"/>
<feature type="transmembrane region" description="Helical" evidence="7">
    <location>
        <begin position="280"/>
        <end position="298"/>
    </location>
</feature>
<dbReference type="Gene3D" id="1.20.1250.20">
    <property type="entry name" value="MFS general substrate transporter like domains"/>
    <property type="match status" value="1"/>
</dbReference>
<dbReference type="PROSITE" id="PS50850">
    <property type="entry name" value="MFS"/>
    <property type="match status" value="1"/>
</dbReference>
<evidence type="ECO:0000313" key="9">
    <source>
        <dbReference type="EMBL" id="KAF9453684.1"/>
    </source>
</evidence>
<dbReference type="InterPro" id="IPR020846">
    <property type="entry name" value="MFS_dom"/>
</dbReference>
<dbReference type="CDD" id="cd17330">
    <property type="entry name" value="MFS_SLC46_TetA_like"/>
    <property type="match status" value="1"/>
</dbReference>
<evidence type="ECO:0000256" key="2">
    <source>
        <dbReference type="ARBA" id="ARBA00022448"/>
    </source>
</evidence>
<name>A0A9P6CA03_9AGAR</name>
<keyword evidence="3 7" id="KW-0812">Transmembrane</keyword>
<feature type="region of interest" description="Disordered" evidence="6">
    <location>
        <begin position="1"/>
        <end position="21"/>
    </location>
</feature>
<dbReference type="PANTHER" id="PTHR23504:SF15">
    <property type="entry name" value="MAJOR FACILITATOR SUPERFAMILY (MFS) PROFILE DOMAIN-CONTAINING PROTEIN"/>
    <property type="match status" value="1"/>
</dbReference>
<keyword evidence="5 7" id="KW-0472">Membrane</keyword>
<feature type="domain" description="Major facilitator superfamily (MFS) profile" evidence="8">
    <location>
        <begin position="36"/>
        <end position="470"/>
    </location>
</feature>
<dbReference type="InterPro" id="IPR036259">
    <property type="entry name" value="MFS_trans_sf"/>
</dbReference>
<comment type="caution">
    <text evidence="9">The sequence shown here is derived from an EMBL/GenBank/DDBJ whole genome shotgun (WGS) entry which is preliminary data.</text>
</comment>
<evidence type="ECO:0000256" key="5">
    <source>
        <dbReference type="ARBA" id="ARBA00023136"/>
    </source>
</evidence>
<feature type="transmembrane region" description="Helical" evidence="7">
    <location>
        <begin position="34"/>
        <end position="52"/>
    </location>
</feature>
<dbReference type="PANTHER" id="PTHR23504">
    <property type="entry name" value="MAJOR FACILITATOR SUPERFAMILY DOMAIN-CONTAINING PROTEIN 10"/>
    <property type="match status" value="1"/>
</dbReference>
<protein>
    <submittedName>
        <fullName evidence="9">MFS general substrate transporter</fullName>
    </submittedName>
</protein>
<organism evidence="9 10">
    <name type="scientific">Macrolepiota fuliginosa MF-IS2</name>
    <dbReference type="NCBI Taxonomy" id="1400762"/>
    <lineage>
        <taxon>Eukaryota</taxon>
        <taxon>Fungi</taxon>
        <taxon>Dikarya</taxon>
        <taxon>Basidiomycota</taxon>
        <taxon>Agaricomycotina</taxon>
        <taxon>Agaricomycetes</taxon>
        <taxon>Agaricomycetidae</taxon>
        <taxon>Agaricales</taxon>
        <taxon>Agaricineae</taxon>
        <taxon>Agaricaceae</taxon>
        <taxon>Macrolepiota</taxon>
    </lineage>
</organism>
<feature type="transmembrane region" description="Helical" evidence="7">
    <location>
        <begin position="370"/>
        <end position="397"/>
    </location>
</feature>
<feature type="transmembrane region" description="Helical" evidence="7">
    <location>
        <begin position="204"/>
        <end position="223"/>
    </location>
</feature>
<gene>
    <name evidence="9" type="ORF">P691DRAFT_719091</name>
</gene>
<feature type="transmembrane region" description="Helical" evidence="7">
    <location>
        <begin position="72"/>
        <end position="92"/>
    </location>
</feature>
<evidence type="ECO:0000256" key="6">
    <source>
        <dbReference type="SAM" id="MobiDB-lite"/>
    </source>
</evidence>
<dbReference type="GO" id="GO:0022857">
    <property type="term" value="F:transmembrane transporter activity"/>
    <property type="evidence" value="ECO:0007669"/>
    <property type="project" value="InterPro"/>
</dbReference>
<feature type="transmembrane region" description="Helical" evidence="7">
    <location>
        <begin position="304"/>
        <end position="323"/>
    </location>
</feature>
<accession>A0A9P6CA03</accession>
<dbReference type="Proteomes" id="UP000807342">
    <property type="component" value="Unassembled WGS sequence"/>
</dbReference>
<comment type="subcellular location">
    <subcellularLocation>
        <location evidence="1">Membrane</location>
        <topology evidence="1">Multi-pass membrane protein</topology>
    </subcellularLocation>
</comment>
<feature type="compositionally biased region" description="Basic and acidic residues" evidence="6">
    <location>
        <begin position="1"/>
        <end position="11"/>
    </location>
</feature>
<keyword evidence="2" id="KW-0813">Transport</keyword>
<evidence type="ECO:0000256" key="3">
    <source>
        <dbReference type="ARBA" id="ARBA00022692"/>
    </source>
</evidence>
<dbReference type="GO" id="GO:0016020">
    <property type="term" value="C:membrane"/>
    <property type="evidence" value="ECO:0007669"/>
    <property type="project" value="UniProtKB-SubCell"/>
</dbReference>
<dbReference type="AlphaFoldDB" id="A0A9P6CA03"/>
<feature type="transmembrane region" description="Helical" evidence="7">
    <location>
        <begin position="445"/>
        <end position="465"/>
    </location>
</feature>
<dbReference type="InterPro" id="IPR011701">
    <property type="entry name" value="MFS"/>
</dbReference>
<feature type="transmembrane region" description="Helical" evidence="7">
    <location>
        <begin position="162"/>
        <end position="183"/>
    </location>
</feature>
<dbReference type="EMBL" id="MU151059">
    <property type="protein sequence ID" value="KAF9453684.1"/>
    <property type="molecule type" value="Genomic_DNA"/>
</dbReference>
<sequence length="478" mass="51945">MVGEPTTHDEQTPLLSRDGAQNDVRRTPLPLKQISIILLLSFCGVAAAYSSLPFLNELLLSLTGGDEAKVLYYASIMEASRNACFLITVIYWGRISDHVGRKPVLLLSCAAVIISTLLLGMSKTFGMVVLSRCISGGFNSNVATTKTVIGEITDDTNRADGFALLNVPWSLGVSIGFFIGGLLSNPHKHFPHMFSGKIWRDFPYLLPCATIALASSLAFLVALTHFHETLPRKCNSFTPVEGTSTDTRSQHTPPLHTLLTSRVIFSISNYVVLSFLTKTYLSIQPLFFAMPIAIGGLALEPIQIGSILGFFGLCNAFVQAFFLGPSVRRFGLRKVLRCSLSTLIPTFLLFPLMNIYARDWQVHHHPNSRVIMYTLIAIQLALFAIHDFGYGCLSIYITSSVPNKHSLGSVNGIAQTSASVARLIGPAFANTLLGLSIEKGWMGGYAVYFVLSGMAVGGMILVGMLPESAWEAANPEES</sequence>
<feature type="transmembrane region" description="Helical" evidence="7">
    <location>
        <begin position="335"/>
        <end position="358"/>
    </location>
</feature>
<dbReference type="SUPFAM" id="SSF103473">
    <property type="entry name" value="MFS general substrate transporter"/>
    <property type="match status" value="1"/>
</dbReference>
<evidence type="ECO:0000313" key="10">
    <source>
        <dbReference type="Proteomes" id="UP000807342"/>
    </source>
</evidence>
<proteinExistence type="predicted"/>
<feature type="transmembrane region" description="Helical" evidence="7">
    <location>
        <begin position="104"/>
        <end position="122"/>
    </location>
</feature>
<evidence type="ECO:0000259" key="8">
    <source>
        <dbReference type="PROSITE" id="PS50850"/>
    </source>
</evidence>
<evidence type="ECO:0000256" key="1">
    <source>
        <dbReference type="ARBA" id="ARBA00004141"/>
    </source>
</evidence>
<evidence type="ECO:0000256" key="4">
    <source>
        <dbReference type="ARBA" id="ARBA00022989"/>
    </source>
</evidence>
<keyword evidence="10" id="KW-1185">Reference proteome</keyword>
<reference evidence="9" key="1">
    <citation type="submission" date="2020-11" db="EMBL/GenBank/DDBJ databases">
        <authorList>
            <consortium name="DOE Joint Genome Institute"/>
            <person name="Ahrendt S."/>
            <person name="Riley R."/>
            <person name="Andreopoulos W."/>
            <person name="Labutti K."/>
            <person name="Pangilinan J."/>
            <person name="Ruiz-Duenas F.J."/>
            <person name="Barrasa J.M."/>
            <person name="Sanchez-Garcia M."/>
            <person name="Camarero S."/>
            <person name="Miyauchi S."/>
            <person name="Serrano A."/>
            <person name="Linde D."/>
            <person name="Babiker R."/>
            <person name="Drula E."/>
            <person name="Ayuso-Fernandez I."/>
            <person name="Pacheco R."/>
            <person name="Padilla G."/>
            <person name="Ferreira P."/>
            <person name="Barriuso J."/>
            <person name="Kellner H."/>
            <person name="Castanera R."/>
            <person name="Alfaro M."/>
            <person name="Ramirez L."/>
            <person name="Pisabarro A.G."/>
            <person name="Kuo A."/>
            <person name="Tritt A."/>
            <person name="Lipzen A."/>
            <person name="He G."/>
            <person name="Yan M."/>
            <person name="Ng V."/>
            <person name="Cullen D."/>
            <person name="Martin F."/>
            <person name="Rosso M.-N."/>
            <person name="Henrissat B."/>
            <person name="Hibbett D."/>
            <person name="Martinez A.T."/>
            <person name="Grigoriev I.V."/>
        </authorList>
    </citation>
    <scope>NUCLEOTIDE SEQUENCE</scope>
    <source>
        <strain evidence="9">MF-IS2</strain>
    </source>
</reference>
<evidence type="ECO:0000256" key="7">
    <source>
        <dbReference type="SAM" id="Phobius"/>
    </source>
</evidence>
<dbReference type="Pfam" id="PF07690">
    <property type="entry name" value="MFS_1"/>
    <property type="match status" value="1"/>
</dbReference>
<keyword evidence="4 7" id="KW-1133">Transmembrane helix</keyword>